<feature type="region of interest" description="Disordered" evidence="7">
    <location>
        <begin position="10"/>
        <end position="29"/>
    </location>
</feature>
<dbReference type="InterPro" id="IPR040843">
    <property type="entry name" value="RAMA"/>
</dbReference>
<dbReference type="STRING" id="1661398.A0A482V918"/>
<dbReference type="OrthoDB" id="167806at2759"/>
<dbReference type="GO" id="GO:0006508">
    <property type="term" value="P:proteolysis"/>
    <property type="evidence" value="ECO:0007669"/>
    <property type="project" value="UniProtKB-KW"/>
</dbReference>
<evidence type="ECO:0000256" key="2">
    <source>
        <dbReference type="ARBA" id="ARBA00022723"/>
    </source>
</evidence>
<dbReference type="Proteomes" id="UP000292052">
    <property type="component" value="Unassembled WGS sequence"/>
</dbReference>
<keyword evidence="1" id="KW-0645">Protease</keyword>
<dbReference type="EMBL" id="QDEB01125677">
    <property type="protein sequence ID" value="RZB39722.1"/>
    <property type="molecule type" value="Genomic_DNA"/>
</dbReference>
<keyword evidence="5" id="KW-0482">Metalloprotease</keyword>
<dbReference type="InterPro" id="IPR037518">
    <property type="entry name" value="MPN"/>
</dbReference>
<evidence type="ECO:0000313" key="9">
    <source>
        <dbReference type="EMBL" id="RZB39722.1"/>
    </source>
</evidence>
<dbReference type="GO" id="GO:0046872">
    <property type="term" value="F:metal ion binding"/>
    <property type="evidence" value="ECO:0007669"/>
    <property type="project" value="UniProtKB-KW"/>
</dbReference>
<evidence type="ECO:0000313" key="10">
    <source>
        <dbReference type="Proteomes" id="UP000292052"/>
    </source>
</evidence>
<gene>
    <name evidence="9" type="ORF">BDFB_007340</name>
</gene>
<evidence type="ECO:0000259" key="8">
    <source>
        <dbReference type="PROSITE" id="PS50249"/>
    </source>
</evidence>
<dbReference type="InterPro" id="IPR050242">
    <property type="entry name" value="JAMM_MPN+_peptidase_M67A"/>
</dbReference>
<keyword evidence="3" id="KW-0378">Hydrolase</keyword>
<dbReference type="SUPFAM" id="SSF102712">
    <property type="entry name" value="JAB1/MPN domain"/>
    <property type="match status" value="1"/>
</dbReference>
<reference evidence="9 10" key="1">
    <citation type="submission" date="2017-03" db="EMBL/GenBank/DDBJ databases">
        <title>Genome of the blue death feigning beetle - Asbolus verrucosus.</title>
        <authorList>
            <person name="Rider S.D."/>
        </authorList>
    </citation>
    <scope>NUCLEOTIDE SEQUENCE [LARGE SCALE GENOMIC DNA]</scope>
    <source>
        <strain evidence="9">Butters</strain>
        <tissue evidence="9">Head and leg muscle</tissue>
    </source>
</reference>
<keyword evidence="4" id="KW-0862">Zinc</keyword>
<accession>A0A482V918</accession>
<dbReference type="Pfam" id="PF18755">
    <property type="entry name" value="RAMA"/>
    <property type="match status" value="1"/>
</dbReference>
<dbReference type="Pfam" id="PF01398">
    <property type="entry name" value="JAB"/>
    <property type="match status" value="1"/>
</dbReference>
<evidence type="ECO:0000256" key="6">
    <source>
        <dbReference type="ARBA" id="ARBA00061577"/>
    </source>
</evidence>
<evidence type="ECO:0000256" key="3">
    <source>
        <dbReference type="ARBA" id="ARBA00022801"/>
    </source>
</evidence>
<proteinExistence type="inferred from homology"/>
<dbReference type="PANTHER" id="PTHR10410">
    <property type="entry name" value="EUKARYOTIC TRANSLATION INITIATION FACTOR 3 -RELATED"/>
    <property type="match status" value="1"/>
</dbReference>
<feature type="compositionally biased region" description="Acidic residues" evidence="7">
    <location>
        <begin position="20"/>
        <end position="29"/>
    </location>
</feature>
<sequence>MQSQLEAALLGHGSNVNTNLDDDENNYHDEEGEDVEDFVDEDVEGDNGPRGGKQATGSTTPRTVTLQMLLTADILQPGKGTMTIEYLGQRFVGDLLEDGKIRSQETDIVFASPSAWAIACKRFINPEKKSGCGWASVKYRGRKLDAYKNIWYRKKKEERNQEGEGVLEVENLLHRSMTSSMQYHRVVVKHNTIANRTLTHDANTLIECIPFSNLGKIQPFLVSLSTNAALLMDFHCHLTKSEVSGYLAGHWDVNNHNLQITHAFPCRSTKSDRENAQQVEMEISKLIEKEKTVLVGWYHSHPFAAAAPTLRDVDAQLDYQIRMKGTSDNNYTPCIGIIISPYNYENSSLESSIIAYWVIPPPETKPNEYGRPMLMSYSVIQDSLITSSVKEEIKKCVEYYKKEPDFINFNERYLNNNLYIDKLKSTLISKFPRDESETVLWRFVRDTLGCHVEENDCLLSIPSISKSQILPNLSSSLSSNLMLPTDISSLLFNSGKFPTASSLLGLPDPMAHSTLAANNMFLSTNLFKMQELLKPLSTSSPLPAKSKCDSKHSTSLKIPADIKGKSDFAADLLNLKNKLEFIAPEINIPKTDYSVSDLSVSAMKSAKQEFSVPDYTLNLNKNMDLGEKPIKIPKSDFNATMDFSVGKSSNEFAESATDLSILSDQGHATNDDKPLNLAVE</sequence>
<comment type="caution">
    <text evidence="9">The sequence shown here is derived from an EMBL/GenBank/DDBJ whole genome shotgun (WGS) entry which is preliminary data.</text>
</comment>
<evidence type="ECO:0000256" key="4">
    <source>
        <dbReference type="ARBA" id="ARBA00022833"/>
    </source>
</evidence>
<feature type="region of interest" description="Disordered" evidence="7">
    <location>
        <begin position="37"/>
        <end position="60"/>
    </location>
</feature>
<keyword evidence="10" id="KW-1185">Reference proteome</keyword>
<evidence type="ECO:0000256" key="1">
    <source>
        <dbReference type="ARBA" id="ARBA00022670"/>
    </source>
</evidence>
<dbReference type="PROSITE" id="PS50249">
    <property type="entry name" value="MPN"/>
    <property type="match status" value="1"/>
</dbReference>
<name>A0A482V918_ASBVE</name>
<comment type="similarity">
    <text evidence="6">Belongs to the peptidase M67 family.</text>
</comment>
<protein>
    <submittedName>
        <fullName evidence="9">MPN domain-containing protein</fullName>
    </submittedName>
</protein>
<evidence type="ECO:0000256" key="5">
    <source>
        <dbReference type="ARBA" id="ARBA00023049"/>
    </source>
</evidence>
<dbReference type="AlphaFoldDB" id="A0A482V918"/>
<evidence type="ECO:0000256" key="7">
    <source>
        <dbReference type="SAM" id="MobiDB-lite"/>
    </source>
</evidence>
<dbReference type="InterPro" id="IPR000555">
    <property type="entry name" value="JAMM/MPN+_dom"/>
</dbReference>
<dbReference type="FunFam" id="3.40.140.10:FF:000053">
    <property type="entry name" value="MPN domain-containing protein CG4751"/>
    <property type="match status" value="1"/>
</dbReference>
<organism evidence="9 10">
    <name type="scientific">Asbolus verrucosus</name>
    <name type="common">Desert ironclad beetle</name>
    <dbReference type="NCBI Taxonomy" id="1661398"/>
    <lineage>
        <taxon>Eukaryota</taxon>
        <taxon>Metazoa</taxon>
        <taxon>Ecdysozoa</taxon>
        <taxon>Arthropoda</taxon>
        <taxon>Hexapoda</taxon>
        <taxon>Insecta</taxon>
        <taxon>Pterygota</taxon>
        <taxon>Neoptera</taxon>
        <taxon>Endopterygota</taxon>
        <taxon>Coleoptera</taxon>
        <taxon>Polyphaga</taxon>
        <taxon>Cucujiformia</taxon>
        <taxon>Tenebrionidae</taxon>
        <taxon>Pimeliinae</taxon>
        <taxon>Asbolus</taxon>
    </lineage>
</organism>
<dbReference type="CDD" id="cd08067">
    <property type="entry name" value="MPN_2A_DUB"/>
    <property type="match status" value="1"/>
</dbReference>
<keyword evidence="2" id="KW-0479">Metal-binding</keyword>
<feature type="domain" description="MPN" evidence="8">
    <location>
        <begin position="222"/>
        <end position="358"/>
    </location>
</feature>
<dbReference type="Gene3D" id="3.40.140.10">
    <property type="entry name" value="Cytidine Deaminase, domain 2"/>
    <property type="match status" value="1"/>
</dbReference>
<dbReference type="GO" id="GO:0008237">
    <property type="term" value="F:metallopeptidase activity"/>
    <property type="evidence" value="ECO:0007669"/>
    <property type="project" value="UniProtKB-KW"/>
</dbReference>